<keyword evidence="3" id="KW-1185">Reference proteome</keyword>
<sequence length="82" mass="9000">MVFNATVDANGRGRRHNTKREGKGGGVDDEDGGFKRWVRWRLKVVAMGVEEEDDGSKARWSSTIGCDDGMEVRMVVISDGGV</sequence>
<evidence type="ECO:0000313" key="3">
    <source>
        <dbReference type="Proteomes" id="UP001341840"/>
    </source>
</evidence>
<dbReference type="EMBL" id="JASCZI010062046">
    <property type="protein sequence ID" value="MED6139981.1"/>
    <property type="molecule type" value="Genomic_DNA"/>
</dbReference>
<evidence type="ECO:0000313" key="2">
    <source>
        <dbReference type="EMBL" id="MED6139981.1"/>
    </source>
</evidence>
<evidence type="ECO:0000256" key="1">
    <source>
        <dbReference type="SAM" id="MobiDB-lite"/>
    </source>
</evidence>
<dbReference type="Proteomes" id="UP001341840">
    <property type="component" value="Unassembled WGS sequence"/>
</dbReference>
<protein>
    <submittedName>
        <fullName evidence="2">Uncharacterized protein</fullName>
    </submittedName>
</protein>
<proteinExistence type="predicted"/>
<name>A0ABU6SU50_9FABA</name>
<organism evidence="2 3">
    <name type="scientific">Stylosanthes scabra</name>
    <dbReference type="NCBI Taxonomy" id="79078"/>
    <lineage>
        <taxon>Eukaryota</taxon>
        <taxon>Viridiplantae</taxon>
        <taxon>Streptophyta</taxon>
        <taxon>Embryophyta</taxon>
        <taxon>Tracheophyta</taxon>
        <taxon>Spermatophyta</taxon>
        <taxon>Magnoliopsida</taxon>
        <taxon>eudicotyledons</taxon>
        <taxon>Gunneridae</taxon>
        <taxon>Pentapetalae</taxon>
        <taxon>rosids</taxon>
        <taxon>fabids</taxon>
        <taxon>Fabales</taxon>
        <taxon>Fabaceae</taxon>
        <taxon>Papilionoideae</taxon>
        <taxon>50 kb inversion clade</taxon>
        <taxon>dalbergioids sensu lato</taxon>
        <taxon>Dalbergieae</taxon>
        <taxon>Pterocarpus clade</taxon>
        <taxon>Stylosanthes</taxon>
    </lineage>
</organism>
<accession>A0ABU6SU50</accession>
<comment type="caution">
    <text evidence="2">The sequence shown here is derived from an EMBL/GenBank/DDBJ whole genome shotgun (WGS) entry which is preliminary data.</text>
</comment>
<feature type="region of interest" description="Disordered" evidence="1">
    <location>
        <begin position="1"/>
        <end position="28"/>
    </location>
</feature>
<reference evidence="2 3" key="1">
    <citation type="journal article" date="2023" name="Plants (Basel)">
        <title>Bridging the Gap: Combining Genomics and Transcriptomics Approaches to Understand Stylosanthes scabra, an Orphan Legume from the Brazilian Caatinga.</title>
        <authorList>
            <person name="Ferreira-Neto J.R.C."/>
            <person name="da Silva M.D."/>
            <person name="Binneck E."/>
            <person name="de Melo N.F."/>
            <person name="da Silva R.H."/>
            <person name="de Melo A.L.T.M."/>
            <person name="Pandolfi V."/>
            <person name="Bustamante F.O."/>
            <person name="Brasileiro-Vidal A.C."/>
            <person name="Benko-Iseppon A.M."/>
        </authorList>
    </citation>
    <scope>NUCLEOTIDE SEQUENCE [LARGE SCALE GENOMIC DNA]</scope>
    <source>
        <tissue evidence="2">Leaves</tissue>
    </source>
</reference>
<gene>
    <name evidence="2" type="ORF">PIB30_088842</name>
</gene>